<dbReference type="InterPro" id="IPR017685">
    <property type="entry name" value="ArgP"/>
</dbReference>
<evidence type="ECO:0000259" key="6">
    <source>
        <dbReference type="PROSITE" id="PS50931"/>
    </source>
</evidence>
<keyword evidence="3" id="KW-0238">DNA-binding</keyword>
<dbReference type="NCBIfam" id="NF002964">
    <property type="entry name" value="PRK03635.1"/>
    <property type="match status" value="1"/>
</dbReference>
<dbReference type="Gene3D" id="3.40.190.290">
    <property type="match status" value="1"/>
</dbReference>
<evidence type="ECO:0000256" key="3">
    <source>
        <dbReference type="ARBA" id="ARBA00023125"/>
    </source>
</evidence>
<accession>A0ABN2H3W2</accession>
<name>A0ABN2H3W2_9MICO</name>
<dbReference type="NCBIfam" id="NF009888">
    <property type="entry name" value="PRK13348.1"/>
    <property type="match status" value="1"/>
</dbReference>
<dbReference type="InterPro" id="IPR005119">
    <property type="entry name" value="LysR_subst-bd"/>
</dbReference>
<dbReference type="PANTHER" id="PTHR30579">
    <property type="entry name" value="TRANSCRIPTIONAL REGULATOR"/>
    <property type="match status" value="1"/>
</dbReference>
<evidence type="ECO:0000256" key="2">
    <source>
        <dbReference type="ARBA" id="ARBA00023015"/>
    </source>
</evidence>
<evidence type="ECO:0000313" key="7">
    <source>
        <dbReference type="EMBL" id="GAA1681595.1"/>
    </source>
</evidence>
<keyword evidence="2" id="KW-0805">Transcription regulation</keyword>
<evidence type="ECO:0000256" key="1">
    <source>
        <dbReference type="ARBA" id="ARBA00009437"/>
    </source>
</evidence>
<proteinExistence type="inferred from homology"/>
<dbReference type="PROSITE" id="PS50931">
    <property type="entry name" value="HTH_LYSR"/>
    <property type="match status" value="1"/>
</dbReference>
<dbReference type="Gene3D" id="1.10.10.10">
    <property type="entry name" value="Winged helix-like DNA-binding domain superfamily/Winged helix DNA-binding domain"/>
    <property type="match status" value="1"/>
</dbReference>
<feature type="domain" description="HTH lysR-type" evidence="6">
    <location>
        <begin position="4"/>
        <end position="60"/>
    </location>
</feature>
<keyword evidence="5" id="KW-0804">Transcription</keyword>
<dbReference type="EMBL" id="BAAAPK010000001">
    <property type="protein sequence ID" value="GAA1681595.1"/>
    <property type="molecule type" value="Genomic_DNA"/>
</dbReference>
<dbReference type="InterPro" id="IPR000847">
    <property type="entry name" value="LysR_HTH_N"/>
</dbReference>
<gene>
    <name evidence="7" type="ORF">GCM10009807_26890</name>
</gene>
<dbReference type="InterPro" id="IPR036388">
    <property type="entry name" value="WH-like_DNA-bd_sf"/>
</dbReference>
<dbReference type="Pfam" id="PF00126">
    <property type="entry name" value="HTH_1"/>
    <property type="match status" value="1"/>
</dbReference>
<keyword evidence="4" id="KW-0010">Activator</keyword>
<organism evidence="7 8">
    <name type="scientific">Microbacterium lacus</name>
    <dbReference type="NCBI Taxonomy" id="415217"/>
    <lineage>
        <taxon>Bacteria</taxon>
        <taxon>Bacillati</taxon>
        <taxon>Actinomycetota</taxon>
        <taxon>Actinomycetes</taxon>
        <taxon>Micrococcales</taxon>
        <taxon>Microbacteriaceae</taxon>
        <taxon>Microbacterium</taxon>
    </lineage>
</organism>
<dbReference type="Pfam" id="PF03466">
    <property type="entry name" value="LysR_substrate"/>
    <property type="match status" value="1"/>
</dbReference>
<dbReference type="InterPro" id="IPR050176">
    <property type="entry name" value="LTTR"/>
</dbReference>
<dbReference type="NCBIfam" id="TIGR03298">
    <property type="entry name" value="argP"/>
    <property type="match status" value="1"/>
</dbReference>
<comment type="caution">
    <text evidence="7">The sequence shown here is derived from an EMBL/GenBank/DDBJ whole genome shotgun (WGS) entry which is preliminary data.</text>
</comment>
<dbReference type="SUPFAM" id="SSF46785">
    <property type="entry name" value="Winged helix' DNA-binding domain"/>
    <property type="match status" value="1"/>
</dbReference>
<evidence type="ECO:0000313" key="8">
    <source>
        <dbReference type="Proteomes" id="UP001500596"/>
    </source>
</evidence>
<evidence type="ECO:0000256" key="4">
    <source>
        <dbReference type="ARBA" id="ARBA00023159"/>
    </source>
</evidence>
<reference evidence="7 8" key="1">
    <citation type="journal article" date="2019" name="Int. J. Syst. Evol. Microbiol.">
        <title>The Global Catalogue of Microorganisms (GCM) 10K type strain sequencing project: providing services to taxonomists for standard genome sequencing and annotation.</title>
        <authorList>
            <consortium name="The Broad Institute Genomics Platform"/>
            <consortium name="The Broad Institute Genome Sequencing Center for Infectious Disease"/>
            <person name="Wu L."/>
            <person name="Ma J."/>
        </authorList>
    </citation>
    <scope>NUCLEOTIDE SEQUENCE [LARGE SCALE GENOMIC DNA]</scope>
    <source>
        <strain evidence="7 8">JCM 15575</strain>
    </source>
</reference>
<dbReference type="SUPFAM" id="SSF53850">
    <property type="entry name" value="Periplasmic binding protein-like II"/>
    <property type="match status" value="1"/>
</dbReference>
<keyword evidence="8" id="KW-1185">Reference proteome</keyword>
<dbReference type="InterPro" id="IPR036390">
    <property type="entry name" value="WH_DNA-bd_sf"/>
</dbReference>
<evidence type="ECO:0000256" key="5">
    <source>
        <dbReference type="ARBA" id="ARBA00023163"/>
    </source>
</evidence>
<protein>
    <submittedName>
        <fullName evidence="7">LysR family transcriptional regulator ArgP</fullName>
    </submittedName>
</protein>
<dbReference type="PANTHER" id="PTHR30579:SF2">
    <property type="entry name" value="HTH-TYPE TRANSCRIPTIONAL REGULATOR ARGP"/>
    <property type="match status" value="1"/>
</dbReference>
<comment type="similarity">
    <text evidence="1">Belongs to the LysR transcriptional regulatory family.</text>
</comment>
<sequence>MMRIPPDLALTLAAVIDEGTLDAAARRLRVTPSAVSQRIKTLEEQLGRVVLVRSKPARLTDAGAAVVRMARQIALLEHDALAGLGDDAAARTTVPLAVNADSLATWFLDPLARLAERHPVVFELHRDDQDFTAGLLESGTVMGAVTSRERPVAGCRVSPLGAMRYEAVATPAFAAEWMPDGADPAALAIAPLVDFDRRDDLQTRWLRTHGVDQTVPPRNFVPASSDFAAAVRAGLGWGMLPRFQSAQALGDGALVLLGGPPLDVPLYWQQWNLRSPLLDAIADEIVTEGRRVLRSAA</sequence>
<dbReference type="Proteomes" id="UP001500596">
    <property type="component" value="Unassembled WGS sequence"/>
</dbReference>